<sequence length="119" mass="13967">MSCRWNRHRTKGTTLINRRTDENAHHPTTIRAVPHPHELDARGIPITCPHCRAHRDWLLLNVRQLVFVRCRCAHEWHEPDLTLAFFDQHFTTPEDEWDDFNTAMVSLGYDGLLAGTTWN</sequence>
<reference evidence="2" key="1">
    <citation type="journal article" date="2019" name="Int. J. Syst. Evol. Microbiol.">
        <title>The Global Catalogue of Microorganisms (GCM) 10K type strain sequencing project: providing services to taxonomists for standard genome sequencing and annotation.</title>
        <authorList>
            <consortium name="The Broad Institute Genomics Platform"/>
            <consortium name="The Broad Institute Genome Sequencing Center for Infectious Disease"/>
            <person name="Wu L."/>
            <person name="Ma J."/>
        </authorList>
    </citation>
    <scope>NUCLEOTIDE SEQUENCE [LARGE SCALE GENOMIC DNA]</scope>
    <source>
        <strain evidence="2">CGMCC 4.1437</strain>
    </source>
</reference>
<name>A0ABW0XCK6_9ACTN</name>
<accession>A0ABW0XCK6</accession>
<dbReference type="RefSeq" id="WP_380229944.1">
    <property type="nucleotide sequence ID" value="NZ_JBHSOF010000091.1"/>
</dbReference>
<keyword evidence="2" id="KW-1185">Reference proteome</keyword>
<proteinExistence type="predicted"/>
<evidence type="ECO:0000313" key="1">
    <source>
        <dbReference type="EMBL" id="MFC5668308.1"/>
    </source>
</evidence>
<dbReference type="EMBL" id="JBHSOF010000091">
    <property type="protein sequence ID" value="MFC5668308.1"/>
    <property type="molecule type" value="Genomic_DNA"/>
</dbReference>
<organism evidence="1 2">
    <name type="scientific">Kitasatospora misakiensis</name>
    <dbReference type="NCBI Taxonomy" id="67330"/>
    <lineage>
        <taxon>Bacteria</taxon>
        <taxon>Bacillati</taxon>
        <taxon>Actinomycetota</taxon>
        <taxon>Actinomycetes</taxon>
        <taxon>Kitasatosporales</taxon>
        <taxon>Streptomycetaceae</taxon>
        <taxon>Kitasatospora</taxon>
    </lineage>
</organism>
<protein>
    <submittedName>
        <fullName evidence="1">Uncharacterized protein</fullName>
    </submittedName>
</protein>
<comment type="caution">
    <text evidence="1">The sequence shown here is derived from an EMBL/GenBank/DDBJ whole genome shotgun (WGS) entry which is preliminary data.</text>
</comment>
<dbReference type="Proteomes" id="UP001595975">
    <property type="component" value="Unassembled WGS sequence"/>
</dbReference>
<evidence type="ECO:0000313" key="2">
    <source>
        <dbReference type="Proteomes" id="UP001595975"/>
    </source>
</evidence>
<gene>
    <name evidence="1" type="ORF">ACFP3U_35775</name>
</gene>